<protein>
    <submittedName>
        <fullName evidence="1">Peptidyl-prolyl cis-trans isomerase</fullName>
    </submittedName>
</protein>
<sequence>MKTINIIYILGCFVLLLGCDLINFKQKEPEQETEQPIARVYDKFLYPKDVKGIVTPEMSRQDSARRVSSYIKSWLQKQLLITEAEKAIEYDEAELERKILDYRYALVVHEFEKAYVNKNLDTTVTHSEIQQYYDDYQENFQLQQHIIKGYFVQLPNDAPDISRFKRLMRATNEKDQEEFKSYCLQYATNYHLNDSLWIKFDNIISGTPFSGVTNKEQMLKGRNFREEKDTDYTYLLLIKDYDLAGEIAPLAFVENQVRNIIVHHRRVDLAKRLEEDIYKRANDKNDIEIF</sequence>
<name>A0ABT8KX72_9BACT</name>
<keyword evidence="2" id="KW-1185">Reference proteome</keyword>
<dbReference type="GO" id="GO:0016853">
    <property type="term" value="F:isomerase activity"/>
    <property type="evidence" value="ECO:0007669"/>
    <property type="project" value="UniProtKB-KW"/>
</dbReference>
<evidence type="ECO:0000313" key="1">
    <source>
        <dbReference type="EMBL" id="MDN5204030.1"/>
    </source>
</evidence>
<gene>
    <name evidence="1" type="ORF">QQ008_21745</name>
</gene>
<proteinExistence type="predicted"/>
<evidence type="ECO:0000313" key="2">
    <source>
        <dbReference type="Proteomes" id="UP001172082"/>
    </source>
</evidence>
<accession>A0ABT8KX72</accession>
<dbReference type="Proteomes" id="UP001172082">
    <property type="component" value="Unassembled WGS sequence"/>
</dbReference>
<dbReference type="RefSeq" id="WP_346754054.1">
    <property type="nucleotide sequence ID" value="NZ_JAUJEA010000009.1"/>
</dbReference>
<reference evidence="1" key="1">
    <citation type="submission" date="2023-06" db="EMBL/GenBank/DDBJ databases">
        <title>Genomic of Parafulvivirga corallium.</title>
        <authorList>
            <person name="Wang G."/>
        </authorList>
    </citation>
    <scope>NUCLEOTIDE SEQUENCE</scope>
    <source>
        <strain evidence="1">BMA10</strain>
    </source>
</reference>
<keyword evidence="1" id="KW-0413">Isomerase</keyword>
<comment type="caution">
    <text evidence="1">The sequence shown here is derived from an EMBL/GenBank/DDBJ whole genome shotgun (WGS) entry which is preliminary data.</text>
</comment>
<organism evidence="1 2">
    <name type="scientific">Splendidivirga corallicola</name>
    <dbReference type="NCBI Taxonomy" id="3051826"/>
    <lineage>
        <taxon>Bacteria</taxon>
        <taxon>Pseudomonadati</taxon>
        <taxon>Bacteroidota</taxon>
        <taxon>Cytophagia</taxon>
        <taxon>Cytophagales</taxon>
        <taxon>Splendidivirgaceae</taxon>
        <taxon>Splendidivirga</taxon>
    </lineage>
</organism>
<dbReference type="EMBL" id="JAUJEA010000009">
    <property type="protein sequence ID" value="MDN5204030.1"/>
    <property type="molecule type" value="Genomic_DNA"/>
</dbReference>
<dbReference type="PROSITE" id="PS51257">
    <property type="entry name" value="PROKAR_LIPOPROTEIN"/>
    <property type="match status" value="1"/>
</dbReference>